<reference evidence="1 2" key="1">
    <citation type="submission" date="2015-06" db="EMBL/GenBank/DDBJ databases">
        <title>Genome sequence of Pseudoalteromonas aliena.</title>
        <authorList>
            <person name="Xie B.-B."/>
            <person name="Rong J.-C."/>
            <person name="Qin Q.-L."/>
            <person name="Zhang Y.-Z."/>
        </authorList>
    </citation>
    <scope>NUCLEOTIDE SEQUENCE [LARGE SCALE GENOMIC DNA]</scope>
    <source>
        <strain evidence="1 2">SW19</strain>
    </source>
</reference>
<accession>A0ABR9DYM8</accession>
<dbReference type="Proteomes" id="UP000648482">
    <property type="component" value="Unassembled WGS sequence"/>
</dbReference>
<sequence>MDTYLTKFLVEPRKSSSIYITAEKITAIGWLKSIESKEILPIAQFEIEKDGWKVLELLMPPTKVTEENFVDKDIGAEQFQKAQKFGRAFIYIAVDDRVSEVTVEELTDRDEVDIGSFHSSRNSLAKRGKCFHFNSGSECDSVINAHSVQKGQSLTVIAQDNHVYALADKVEKDGRILIKKKSIHKFSTFKGFCKYHDNLVFEPIDNYPLEPNPKQATLYAYRSICREVYVKENSLRLLSKQLSMFTEENRTKEFISDLKKGTENGLIPLLKKKKAFDSVLRNEEYQKIRYVVLECENHPNISFSGLLYPEFDFQGRVLQDISKIGTNFSLITFCSAPTKSGWAVIFSWHESDDYICSRFIDSIKEVLRSGKNVGDAIFRLVIATCENVAYSPVWWDSLCQHKKDELSKYIRFNADPWIPINSDYLVSGLSSIVSWDFTNVYSSY</sequence>
<protein>
    <submittedName>
        <fullName evidence="1">Uncharacterized protein</fullName>
    </submittedName>
</protein>
<gene>
    <name evidence="1" type="ORF">PALI_a0648</name>
</gene>
<comment type="caution">
    <text evidence="1">The sequence shown here is derived from an EMBL/GenBank/DDBJ whole genome shotgun (WGS) entry which is preliminary data.</text>
</comment>
<name>A0ABR9DYM8_9GAMM</name>
<keyword evidence="2" id="KW-1185">Reference proteome</keyword>
<dbReference type="EMBL" id="AQGU01000025">
    <property type="protein sequence ID" value="MBE0359397.1"/>
    <property type="molecule type" value="Genomic_DNA"/>
</dbReference>
<evidence type="ECO:0000313" key="1">
    <source>
        <dbReference type="EMBL" id="MBE0359397.1"/>
    </source>
</evidence>
<evidence type="ECO:0000313" key="2">
    <source>
        <dbReference type="Proteomes" id="UP000648482"/>
    </source>
</evidence>
<dbReference type="RefSeq" id="WP_193155537.1">
    <property type="nucleotide sequence ID" value="NZ_AQGU01000025.1"/>
</dbReference>
<proteinExistence type="predicted"/>
<organism evidence="1 2">
    <name type="scientific">Pseudoalteromonas aliena SW19</name>
    <dbReference type="NCBI Taxonomy" id="1314866"/>
    <lineage>
        <taxon>Bacteria</taxon>
        <taxon>Pseudomonadati</taxon>
        <taxon>Pseudomonadota</taxon>
        <taxon>Gammaproteobacteria</taxon>
        <taxon>Alteromonadales</taxon>
        <taxon>Pseudoalteromonadaceae</taxon>
        <taxon>Pseudoalteromonas</taxon>
    </lineage>
</organism>